<dbReference type="SUPFAM" id="SSF81452">
    <property type="entry name" value="Cytochrome c oxidase subunit III-like"/>
    <property type="match status" value="1"/>
</dbReference>
<comment type="subcellular location">
    <subcellularLocation>
        <location evidence="1 14">Cell membrane</location>
        <topology evidence="1 14">Multi-pass membrane protein</topology>
    </subcellularLocation>
</comment>
<protein>
    <recommendedName>
        <fullName evidence="4">Cytochrome bo(3) ubiquinol oxidase subunit 3</fullName>
    </recommendedName>
    <alternativeName>
        <fullName evidence="12">Cytochrome o ubiquinol oxidase subunit 3</fullName>
    </alternativeName>
    <alternativeName>
        <fullName evidence="10">Oxidase bo(3) subunit 3</fullName>
    </alternativeName>
    <alternativeName>
        <fullName evidence="13">Ubiquinol oxidase polypeptide III</fullName>
    </alternativeName>
    <alternativeName>
        <fullName evidence="11">Ubiquinol oxidase subunit 3</fullName>
    </alternativeName>
</protein>
<gene>
    <name evidence="17" type="ORF">DC083_05090</name>
</gene>
<accession>A0A2U2AF69</accession>
<dbReference type="InterPro" id="IPR000298">
    <property type="entry name" value="Cyt_c_oxidase-like_su3"/>
</dbReference>
<comment type="similarity">
    <text evidence="2 14">Belongs to the cytochrome c oxidase subunit 3 family.</text>
</comment>
<evidence type="ECO:0000256" key="4">
    <source>
        <dbReference type="ARBA" id="ARBA00014687"/>
    </source>
</evidence>
<comment type="caution">
    <text evidence="17">The sequence shown here is derived from an EMBL/GenBank/DDBJ whole genome shotgun (WGS) entry which is preliminary data.</text>
</comment>
<evidence type="ECO:0000256" key="6">
    <source>
        <dbReference type="ARBA" id="ARBA00022692"/>
    </source>
</evidence>
<evidence type="ECO:0000256" key="8">
    <source>
        <dbReference type="ARBA" id="ARBA00023136"/>
    </source>
</evidence>
<dbReference type="GO" id="GO:0019646">
    <property type="term" value="P:aerobic electron transport chain"/>
    <property type="evidence" value="ECO:0007669"/>
    <property type="project" value="InterPro"/>
</dbReference>
<feature type="transmembrane region" description="Helical" evidence="15">
    <location>
        <begin position="27"/>
        <end position="48"/>
    </location>
</feature>
<keyword evidence="5" id="KW-1003">Cell membrane</keyword>
<dbReference type="FunFam" id="1.20.120.80:FF:000001">
    <property type="entry name" value="Cytochrome (Ubi)quinol oxidase subunit III"/>
    <property type="match status" value="1"/>
</dbReference>
<keyword evidence="6 14" id="KW-0812">Transmembrane</keyword>
<organism evidence="17 18">
    <name type="scientific">Ignatzschineria ureiclastica</name>
    <dbReference type="NCBI Taxonomy" id="472582"/>
    <lineage>
        <taxon>Bacteria</taxon>
        <taxon>Pseudomonadati</taxon>
        <taxon>Pseudomonadota</taxon>
        <taxon>Gammaproteobacteria</taxon>
        <taxon>Cardiobacteriales</taxon>
        <taxon>Ignatzschineriaceae</taxon>
        <taxon>Ignatzschineria</taxon>
    </lineage>
</organism>
<feature type="transmembrane region" description="Helical" evidence="15">
    <location>
        <begin position="177"/>
        <end position="200"/>
    </location>
</feature>
<evidence type="ECO:0000256" key="15">
    <source>
        <dbReference type="SAM" id="Phobius"/>
    </source>
</evidence>
<evidence type="ECO:0000256" key="1">
    <source>
        <dbReference type="ARBA" id="ARBA00004651"/>
    </source>
</evidence>
<dbReference type="InterPro" id="IPR035973">
    <property type="entry name" value="Cyt_c_oxidase_su3-like_sf"/>
</dbReference>
<name>A0A2U2AF69_9GAMM</name>
<dbReference type="AlphaFoldDB" id="A0A2U2AF69"/>
<comment type="subunit">
    <text evidence="3">Heterooctamer of two A chains, two B chains, two C chains and two D chains.</text>
</comment>
<dbReference type="OrthoDB" id="9810850at2"/>
<dbReference type="GO" id="GO:0004129">
    <property type="term" value="F:cytochrome-c oxidase activity"/>
    <property type="evidence" value="ECO:0007669"/>
    <property type="project" value="InterPro"/>
</dbReference>
<evidence type="ECO:0000256" key="12">
    <source>
        <dbReference type="ARBA" id="ARBA00032189"/>
    </source>
</evidence>
<dbReference type="GO" id="GO:0005886">
    <property type="term" value="C:plasma membrane"/>
    <property type="evidence" value="ECO:0007669"/>
    <property type="project" value="UniProtKB-SubCell"/>
</dbReference>
<dbReference type="PANTHER" id="PTHR11403">
    <property type="entry name" value="CYTOCHROME C OXIDASE SUBUNIT III"/>
    <property type="match status" value="1"/>
</dbReference>
<evidence type="ECO:0000256" key="14">
    <source>
        <dbReference type="RuleBase" id="RU003376"/>
    </source>
</evidence>
<evidence type="ECO:0000256" key="11">
    <source>
        <dbReference type="ARBA" id="ARBA00031884"/>
    </source>
</evidence>
<proteinExistence type="inferred from homology"/>
<sequence length="203" mass="22780">MTTTTLEHSDIKLLQEKESANNKVFGFWIYIMADSIIFGTFFAVFVVLIRNTMDGHTPQTLFDLGNAFAETIALLTSSLTCGLAMLALKKGYVQRAIWLLIVTFIFGGIFLTLEVKEFIGFIDIGATPQSSGFLSGFFSLVGLHGAHLSIGMVWMLVMMFQLAFKGSTLETRTRLKLFSLFWHFLDIIWICIFSIVYLMGVSL</sequence>
<keyword evidence="18" id="KW-1185">Reference proteome</keyword>
<evidence type="ECO:0000256" key="7">
    <source>
        <dbReference type="ARBA" id="ARBA00022989"/>
    </source>
</evidence>
<evidence type="ECO:0000256" key="3">
    <source>
        <dbReference type="ARBA" id="ARBA00011700"/>
    </source>
</evidence>
<dbReference type="Pfam" id="PF00510">
    <property type="entry name" value="COX3"/>
    <property type="match status" value="1"/>
</dbReference>
<dbReference type="InterPro" id="IPR013833">
    <property type="entry name" value="Cyt_c_oxidase_su3_a-hlx"/>
</dbReference>
<keyword evidence="8 15" id="KW-0472">Membrane</keyword>
<feature type="transmembrane region" description="Helical" evidence="15">
    <location>
        <begin position="68"/>
        <end position="88"/>
    </location>
</feature>
<keyword evidence="7 15" id="KW-1133">Transmembrane helix</keyword>
<dbReference type="EMBL" id="QEWQ01000003">
    <property type="protein sequence ID" value="PWD81267.1"/>
    <property type="molecule type" value="Genomic_DNA"/>
</dbReference>
<evidence type="ECO:0000256" key="9">
    <source>
        <dbReference type="ARBA" id="ARBA00025694"/>
    </source>
</evidence>
<evidence type="ECO:0000256" key="10">
    <source>
        <dbReference type="ARBA" id="ARBA00030072"/>
    </source>
</evidence>
<evidence type="ECO:0000256" key="2">
    <source>
        <dbReference type="ARBA" id="ARBA00010581"/>
    </source>
</evidence>
<evidence type="ECO:0000313" key="18">
    <source>
        <dbReference type="Proteomes" id="UP000245020"/>
    </source>
</evidence>
<dbReference type="PANTHER" id="PTHR11403:SF2">
    <property type="entry name" value="CYTOCHROME BO(3) UBIQUINOL OXIDASE SUBUNIT 3"/>
    <property type="match status" value="1"/>
</dbReference>
<feature type="domain" description="Heme-copper oxidase subunit III family profile" evidence="16">
    <location>
        <begin position="1"/>
        <end position="201"/>
    </location>
</feature>
<dbReference type="InterPro" id="IPR024791">
    <property type="entry name" value="Cyt_c/ubiquinol_Oxase_su3"/>
</dbReference>
<comment type="function">
    <text evidence="9">Cytochrome bo(3) ubiquinol terminal oxidase is the component of the aerobic respiratory chain of E.coli that predominates when cells are grown at high aeration. Has proton pump activity across the membrane in addition to electron transfer, pumping 2 protons/electron.</text>
</comment>
<dbReference type="Gene3D" id="1.20.120.80">
    <property type="entry name" value="Cytochrome c oxidase, subunit III, four-helix bundle"/>
    <property type="match status" value="1"/>
</dbReference>
<dbReference type="PROSITE" id="PS50253">
    <property type="entry name" value="COX3"/>
    <property type="match status" value="1"/>
</dbReference>
<dbReference type="Proteomes" id="UP000245020">
    <property type="component" value="Unassembled WGS sequence"/>
</dbReference>
<evidence type="ECO:0000256" key="5">
    <source>
        <dbReference type="ARBA" id="ARBA00022475"/>
    </source>
</evidence>
<feature type="transmembrane region" description="Helical" evidence="15">
    <location>
        <begin position="95"/>
        <end position="113"/>
    </location>
</feature>
<reference evidence="18" key="1">
    <citation type="submission" date="2018-05" db="EMBL/GenBank/DDBJ databases">
        <title>Ignatzschineria dubaiensis sp. nov., isolated from necrotic foot tissues of dromedaries (Camelus dromedarius) and associated maggots in Dubai, United Arab Emirates.</title>
        <authorList>
            <person name="Tsang C.C."/>
            <person name="Tang J.Y.M."/>
            <person name="Fong J.Y.H."/>
            <person name="Kinne J."/>
            <person name="Lee H.H."/>
            <person name="Joseph M."/>
            <person name="Jose S."/>
            <person name="Schuster R.K."/>
            <person name="Tang Y."/>
            <person name="Sivakumar S."/>
            <person name="Chen J.H.K."/>
            <person name="Teng J.L.L."/>
            <person name="Lau S.K.P."/>
            <person name="Wernery U."/>
            <person name="Woo P.C.Y."/>
        </authorList>
    </citation>
    <scope>NUCLEOTIDE SEQUENCE [LARGE SCALE GENOMIC DNA]</scope>
    <source>
        <strain evidence="18">KCTC 22644</strain>
    </source>
</reference>
<feature type="transmembrane region" description="Helical" evidence="15">
    <location>
        <begin position="133"/>
        <end position="157"/>
    </location>
</feature>
<evidence type="ECO:0000256" key="13">
    <source>
        <dbReference type="ARBA" id="ARBA00032717"/>
    </source>
</evidence>
<evidence type="ECO:0000259" key="16">
    <source>
        <dbReference type="PROSITE" id="PS50253"/>
    </source>
</evidence>
<dbReference type="RefSeq" id="WP_109189163.1">
    <property type="nucleotide sequence ID" value="NZ_BMYA01000003.1"/>
</dbReference>
<evidence type="ECO:0000313" key="17">
    <source>
        <dbReference type="EMBL" id="PWD81267.1"/>
    </source>
</evidence>